<dbReference type="AlphaFoldDB" id="A0A6G6Y6P4"/>
<dbReference type="KEGG" id="spzr:G5C33_11775"/>
<protein>
    <submittedName>
        <fullName evidence="1">Uncharacterized protein</fullName>
    </submittedName>
</protein>
<dbReference type="Proteomes" id="UP000501568">
    <property type="component" value="Chromosome"/>
</dbReference>
<evidence type="ECO:0000313" key="1">
    <source>
        <dbReference type="EMBL" id="QIG80388.1"/>
    </source>
</evidence>
<accession>A0A6G6Y6P4</accession>
<dbReference type="RefSeq" id="WP_165327395.1">
    <property type="nucleotide sequence ID" value="NZ_CP049109.1"/>
</dbReference>
<keyword evidence="2" id="KW-1185">Reference proteome</keyword>
<gene>
    <name evidence="1" type="ORF">G5C33_11775</name>
</gene>
<proteinExistence type="predicted"/>
<organism evidence="1 2">
    <name type="scientific">Stakelama tenebrarum</name>
    <dbReference type="NCBI Taxonomy" id="2711215"/>
    <lineage>
        <taxon>Bacteria</taxon>
        <taxon>Pseudomonadati</taxon>
        <taxon>Pseudomonadota</taxon>
        <taxon>Alphaproteobacteria</taxon>
        <taxon>Sphingomonadales</taxon>
        <taxon>Sphingomonadaceae</taxon>
        <taxon>Stakelama</taxon>
    </lineage>
</organism>
<sequence>MGASDHLDDAQLLYDRAQTHRREFNARNGAGAKRLWDLRRSTSADGKAHTAELTLDRTILRELKPVIADIANNLVHALDHVAAAARVQADTGKTGRLYFPITHDDGAFAERIAQARLYIGDDWADLFTAAREKHRIYLAYLKTVKTLSNEAKHWELRPGTAGAHAVQWFAPDHHIEQVPAGHFAANDSYRFWEATEPFPNVGIQIAASFKIRSEGVDEVDLDSVLQTSSIFVAGLIAKSREHLAALAPAQP</sequence>
<dbReference type="EMBL" id="CP049109">
    <property type="protein sequence ID" value="QIG80388.1"/>
    <property type="molecule type" value="Genomic_DNA"/>
</dbReference>
<name>A0A6G6Y6P4_9SPHN</name>
<evidence type="ECO:0000313" key="2">
    <source>
        <dbReference type="Proteomes" id="UP000501568"/>
    </source>
</evidence>
<reference evidence="1 2" key="1">
    <citation type="submission" date="2020-02" db="EMBL/GenBank/DDBJ databases">
        <authorList>
            <person name="Zheng R.K."/>
            <person name="Sun C.M."/>
        </authorList>
    </citation>
    <scope>NUCLEOTIDE SEQUENCE [LARGE SCALE GENOMIC DNA]</scope>
    <source>
        <strain evidence="2">zrk23</strain>
    </source>
</reference>